<dbReference type="Proteomes" id="UP000199256">
    <property type="component" value="Unassembled WGS sequence"/>
</dbReference>
<dbReference type="STRING" id="1396821.SAMN05444515_101269"/>
<dbReference type="GO" id="GO:0006427">
    <property type="term" value="P:histidyl-tRNA aminoacylation"/>
    <property type="evidence" value="ECO:0007669"/>
    <property type="project" value="UniProtKB-UniRule"/>
</dbReference>
<evidence type="ECO:0000259" key="13">
    <source>
        <dbReference type="PROSITE" id="PS50862"/>
    </source>
</evidence>
<proteinExistence type="inferred from homology"/>
<keyword evidence="4 11" id="KW-0963">Cytoplasm</keyword>
<dbReference type="PIRSF" id="PIRSF001549">
    <property type="entry name" value="His-tRNA_synth"/>
    <property type="match status" value="1"/>
</dbReference>
<dbReference type="NCBIfam" id="TIGR00442">
    <property type="entry name" value="hisS"/>
    <property type="match status" value="1"/>
</dbReference>
<dbReference type="GO" id="GO:0005737">
    <property type="term" value="C:cytoplasm"/>
    <property type="evidence" value="ECO:0007669"/>
    <property type="project" value="UniProtKB-SubCell"/>
</dbReference>
<dbReference type="InterPro" id="IPR004154">
    <property type="entry name" value="Anticodon-bd"/>
</dbReference>
<organism evidence="14 15">
    <name type="scientific">Ectothiorhodospira marina</name>
    <dbReference type="NCBI Taxonomy" id="1396821"/>
    <lineage>
        <taxon>Bacteria</taxon>
        <taxon>Pseudomonadati</taxon>
        <taxon>Pseudomonadota</taxon>
        <taxon>Gammaproteobacteria</taxon>
        <taxon>Chromatiales</taxon>
        <taxon>Ectothiorhodospiraceae</taxon>
        <taxon>Ectothiorhodospira</taxon>
    </lineage>
</organism>
<dbReference type="EMBL" id="FOAA01000001">
    <property type="protein sequence ID" value="SEK26610.1"/>
    <property type="molecule type" value="Genomic_DNA"/>
</dbReference>
<dbReference type="Gene3D" id="3.30.930.10">
    <property type="entry name" value="Bira Bifunctional Protein, Domain 2"/>
    <property type="match status" value="1"/>
</dbReference>
<dbReference type="AlphaFoldDB" id="A0A1H7FQZ8"/>
<name>A0A1H7FQZ8_9GAMM</name>
<comment type="similarity">
    <text evidence="2 11">Belongs to the class-II aminoacyl-tRNA synthetase family.</text>
</comment>
<dbReference type="PANTHER" id="PTHR43707">
    <property type="entry name" value="HISTIDYL-TRNA SYNTHETASE"/>
    <property type="match status" value="1"/>
</dbReference>
<dbReference type="Pfam" id="PF03129">
    <property type="entry name" value="HGTP_anticodon"/>
    <property type="match status" value="1"/>
</dbReference>
<dbReference type="InterPro" id="IPR015807">
    <property type="entry name" value="His-tRNA-ligase"/>
</dbReference>
<evidence type="ECO:0000256" key="5">
    <source>
        <dbReference type="ARBA" id="ARBA00022598"/>
    </source>
</evidence>
<dbReference type="PANTHER" id="PTHR43707:SF1">
    <property type="entry name" value="HISTIDINE--TRNA LIGASE, MITOCHONDRIAL-RELATED"/>
    <property type="match status" value="1"/>
</dbReference>
<evidence type="ECO:0000256" key="4">
    <source>
        <dbReference type="ARBA" id="ARBA00022490"/>
    </source>
</evidence>
<evidence type="ECO:0000313" key="15">
    <source>
        <dbReference type="Proteomes" id="UP000199256"/>
    </source>
</evidence>
<dbReference type="InterPro" id="IPR033656">
    <property type="entry name" value="HisRS_anticodon"/>
</dbReference>
<gene>
    <name evidence="11" type="primary">hisS</name>
    <name evidence="14" type="ORF">SAMN05444515_101269</name>
</gene>
<evidence type="ECO:0000256" key="11">
    <source>
        <dbReference type="HAMAP-Rule" id="MF_00127"/>
    </source>
</evidence>
<evidence type="ECO:0000256" key="3">
    <source>
        <dbReference type="ARBA" id="ARBA00011738"/>
    </source>
</evidence>
<evidence type="ECO:0000256" key="2">
    <source>
        <dbReference type="ARBA" id="ARBA00008226"/>
    </source>
</evidence>
<dbReference type="OrthoDB" id="9800814at2"/>
<keyword evidence="9 11" id="KW-0030">Aminoacyl-tRNA synthetase</keyword>
<dbReference type="HAMAP" id="MF_00127">
    <property type="entry name" value="His_tRNA_synth"/>
    <property type="match status" value="1"/>
</dbReference>
<evidence type="ECO:0000256" key="1">
    <source>
        <dbReference type="ARBA" id="ARBA00004496"/>
    </source>
</evidence>
<feature type="binding site" evidence="12">
    <location>
        <begin position="83"/>
        <end position="85"/>
    </location>
    <ligand>
        <name>L-histidine</name>
        <dbReference type="ChEBI" id="CHEBI:57595"/>
    </ligand>
</feature>
<feature type="binding site" evidence="12">
    <location>
        <position position="258"/>
    </location>
    <ligand>
        <name>L-histidine</name>
        <dbReference type="ChEBI" id="CHEBI:57595"/>
    </ligand>
</feature>
<reference evidence="15" key="1">
    <citation type="submission" date="2016-10" db="EMBL/GenBank/DDBJ databases">
        <authorList>
            <person name="Varghese N."/>
            <person name="Submissions S."/>
        </authorList>
    </citation>
    <scope>NUCLEOTIDE SEQUENCE [LARGE SCALE GENOMIC DNA]</scope>
    <source>
        <strain evidence="15">DSM 241</strain>
    </source>
</reference>
<dbReference type="InterPro" id="IPR004516">
    <property type="entry name" value="HisRS/HisZ"/>
</dbReference>
<feature type="binding site" evidence="12">
    <location>
        <position position="131"/>
    </location>
    <ligand>
        <name>L-histidine</name>
        <dbReference type="ChEBI" id="CHEBI:57595"/>
    </ligand>
</feature>
<dbReference type="RefSeq" id="WP_090249871.1">
    <property type="nucleotide sequence ID" value="NZ_FOAA01000001.1"/>
</dbReference>
<dbReference type="Pfam" id="PF13393">
    <property type="entry name" value="tRNA-synt_His"/>
    <property type="match status" value="1"/>
</dbReference>
<dbReference type="InterPro" id="IPR006195">
    <property type="entry name" value="aa-tRNA-synth_II"/>
</dbReference>
<comment type="subunit">
    <text evidence="3 11">Homodimer.</text>
</comment>
<comment type="subcellular location">
    <subcellularLocation>
        <location evidence="1 11">Cytoplasm</location>
    </subcellularLocation>
</comment>
<feature type="domain" description="Aminoacyl-transfer RNA synthetases class-II family profile" evidence="13">
    <location>
        <begin position="1"/>
        <end position="325"/>
    </location>
</feature>
<dbReference type="InterPro" id="IPR045864">
    <property type="entry name" value="aa-tRNA-synth_II/BPL/LPL"/>
</dbReference>
<evidence type="ECO:0000256" key="9">
    <source>
        <dbReference type="ARBA" id="ARBA00023146"/>
    </source>
</evidence>
<keyword evidence="8 11" id="KW-0648">Protein biosynthesis</keyword>
<dbReference type="InterPro" id="IPR036621">
    <property type="entry name" value="Anticodon-bd_dom_sf"/>
</dbReference>
<keyword evidence="7 11" id="KW-0067">ATP-binding</keyword>
<evidence type="ECO:0000256" key="6">
    <source>
        <dbReference type="ARBA" id="ARBA00022741"/>
    </source>
</evidence>
<keyword evidence="6 11" id="KW-0547">Nucleotide-binding</keyword>
<evidence type="ECO:0000313" key="14">
    <source>
        <dbReference type="EMBL" id="SEK26610.1"/>
    </source>
</evidence>
<dbReference type="SUPFAM" id="SSF52954">
    <property type="entry name" value="Class II aaRS ABD-related"/>
    <property type="match status" value="1"/>
</dbReference>
<feature type="binding site" evidence="12">
    <location>
        <begin position="262"/>
        <end position="263"/>
    </location>
    <ligand>
        <name>L-histidine</name>
        <dbReference type="ChEBI" id="CHEBI:57595"/>
    </ligand>
</feature>
<evidence type="ECO:0000256" key="7">
    <source>
        <dbReference type="ARBA" id="ARBA00022840"/>
    </source>
</evidence>
<dbReference type="InterPro" id="IPR041715">
    <property type="entry name" value="HisRS-like_core"/>
</dbReference>
<dbReference type="CDD" id="cd00773">
    <property type="entry name" value="HisRS-like_core"/>
    <property type="match status" value="1"/>
</dbReference>
<keyword evidence="15" id="KW-1185">Reference proteome</keyword>
<dbReference type="CDD" id="cd00859">
    <property type="entry name" value="HisRS_anticodon"/>
    <property type="match status" value="1"/>
</dbReference>
<protein>
    <recommendedName>
        <fullName evidence="11">Histidine--tRNA ligase</fullName>
        <ecNumber evidence="11">6.1.1.21</ecNumber>
    </recommendedName>
    <alternativeName>
        <fullName evidence="11">Histidyl-tRNA synthetase</fullName>
        <shortName evidence="11">HisRS</shortName>
    </alternativeName>
</protein>
<comment type="catalytic activity">
    <reaction evidence="10 11">
        <text>tRNA(His) + L-histidine + ATP = L-histidyl-tRNA(His) + AMP + diphosphate + H(+)</text>
        <dbReference type="Rhea" id="RHEA:17313"/>
        <dbReference type="Rhea" id="RHEA-COMP:9665"/>
        <dbReference type="Rhea" id="RHEA-COMP:9689"/>
        <dbReference type="ChEBI" id="CHEBI:15378"/>
        <dbReference type="ChEBI" id="CHEBI:30616"/>
        <dbReference type="ChEBI" id="CHEBI:33019"/>
        <dbReference type="ChEBI" id="CHEBI:57595"/>
        <dbReference type="ChEBI" id="CHEBI:78442"/>
        <dbReference type="ChEBI" id="CHEBI:78527"/>
        <dbReference type="ChEBI" id="CHEBI:456215"/>
        <dbReference type="EC" id="6.1.1.21"/>
    </reaction>
</comment>
<evidence type="ECO:0000256" key="12">
    <source>
        <dbReference type="PIRSR" id="PIRSR001549-1"/>
    </source>
</evidence>
<feature type="binding site" evidence="12">
    <location>
        <position position="127"/>
    </location>
    <ligand>
        <name>L-histidine</name>
        <dbReference type="ChEBI" id="CHEBI:57595"/>
    </ligand>
</feature>
<dbReference type="Gene3D" id="3.40.50.800">
    <property type="entry name" value="Anticodon-binding domain"/>
    <property type="match status" value="1"/>
</dbReference>
<evidence type="ECO:0000256" key="10">
    <source>
        <dbReference type="ARBA" id="ARBA00047639"/>
    </source>
</evidence>
<sequence length="436" mass="48787">MSRQIKSIRGMHDILPEQTGAWQWFEAQVRETLSSYGYQEIRMPIVEQTDLFARSIGEVTDIVEKEMYTFEDRNGDSLTLRPEGTAGCVRAGVENGLLHNQQQRLWYAGPMFRHERPQKGRYRQFHQIGVEAFGMEGPDIDAELILLTARLWRRLGLRNVRLEINTLGSSEARAAYREHLVDYFKAHAEVLDDDARQRLETNPLRILDSKNPQMRAMIQEAPSLLDHLDASSREHFEQLQCLLRAADVPFTINPRLVRGLDYYCRTVFEWITDALGAQGTVCAGGRYDGLVEQLGGRHTPAAGFAMGIERLLSLLEADGGLPMAPSPHVYLMLAGEGTGSAGVELSEQLRDQFPGLRLQMNCGGGGFKAQMRRADRSGAQLALILGETELAEGRVTVKPLREGQTEQHTVTQEALAHHLAQALDLATAETRPTEND</sequence>
<keyword evidence="5 11" id="KW-0436">Ligase</keyword>
<dbReference type="SUPFAM" id="SSF55681">
    <property type="entry name" value="Class II aaRS and biotin synthetases"/>
    <property type="match status" value="1"/>
</dbReference>
<dbReference type="FunFam" id="3.30.930.10:FF:000005">
    <property type="entry name" value="Histidine--tRNA ligase"/>
    <property type="match status" value="1"/>
</dbReference>
<dbReference type="PROSITE" id="PS50862">
    <property type="entry name" value="AA_TRNA_LIGASE_II"/>
    <property type="match status" value="1"/>
</dbReference>
<dbReference type="EC" id="6.1.1.21" evidence="11"/>
<feature type="binding site" evidence="12">
    <location>
        <position position="113"/>
    </location>
    <ligand>
        <name>L-histidine</name>
        <dbReference type="ChEBI" id="CHEBI:57595"/>
    </ligand>
</feature>
<accession>A0A1H7FQZ8</accession>
<evidence type="ECO:0000256" key="8">
    <source>
        <dbReference type="ARBA" id="ARBA00022917"/>
    </source>
</evidence>
<dbReference type="GO" id="GO:0004821">
    <property type="term" value="F:histidine-tRNA ligase activity"/>
    <property type="evidence" value="ECO:0007669"/>
    <property type="project" value="UniProtKB-UniRule"/>
</dbReference>
<dbReference type="GO" id="GO:0005524">
    <property type="term" value="F:ATP binding"/>
    <property type="evidence" value="ECO:0007669"/>
    <property type="project" value="UniProtKB-UniRule"/>
</dbReference>